<protein>
    <submittedName>
        <fullName evidence="1">Uncharacterized protein</fullName>
    </submittedName>
</protein>
<dbReference type="AlphaFoldDB" id="A0A7J6BG12"/>
<evidence type="ECO:0000313" key="2">
    <source>
        <dbReference type="Proteomes" id="UP000593565"/>
    </source>
</evidence>
<comment type="caution">
    <text evidence="1">The sequence shown here is derived from an EMBL/GenBank/DDBJ whole genome shotgun (WGS) entry which is preliminary data.</text>
</comment>
<reference evidence="1 2" key="1">
    <citation type="submission" date="2020-02" db="EMBL/GenBank/DDBJ databases">
        <title>A chromosome-scale genome assembly of the black bullhead catfish (Ameiurus melas).</title>
        <authorList>
            <person name="Wen M."/>
            <person name="Zham M."/>
            <person name="Cabau C."/>
            <person name="Klopp C."/>
            <person name="Donnadieu C."/>
            <person name="Roques C."/>
            <person name="Bouchez O."/>
            <person name="Lampietro C."/>
            <person name="Jouanno E."/>
            <person name="Herpin A."/>
            <person name="Louis A."/>
            <person name="Berthelot C."/>
            <person name="Parey E."/>
            <person name="Roest-Crollius H."/>
            <person name="Braasch I."/>
            <person name="Postlethwait J."/>
            <person name="Robinson-Rechavi M."/>
            <person name="Echchiki A."/>
            <person name="Begum T."/>
            <person name="Montfort J."/>
            <person name="Schartl M."/>
            <person name="Bobe J."/>
            <person name="Guiguen Y."/>
        </authorList>
    </citation>
    <scope>NUCLEOTIDE SEQUENCE [LARGE SCALE GENOMIC DNA]</scope>
    <source>
        <strain evidence="1">M_S1</strain>
        <tissue evidence="1">Blood</tissue>
    </source>
</reference>
<dbReference type="EMBL" id="JAAGNN010000001">
    <property type="protein sequence ID" value="KAF4094055.1"/>
    <property type="molecule type" value="Genomic_DNA"/>
</dbReference>
<dbReference type="Proteomes" id="UP000593565">
    <property type="component" value="Unassembled WGS sequence"/>
</dbReference>
<keyword evidence="2" id="KW-1185">Reference proteome</keyword>
<accession>A0A7J6BG12</accession>
<gene>
    <name evidence="1" type="ORF">AMELA_G00009100</name>
</gene>
<name>A0A7J6BG12_AMEME</name>
<sequence>MILDDRLTFTDHISATAKLYNIKKIQPYITEQATQILVQALISKLEYCNSLAFRPPSELHQTPSGDSECCSAPRLHPVQDNPRHTPLHLPPLVSCSCPQLP</sequence>
<evidence type="ECO:0000313" key="1">
    <source>
        <dbReference type="EMBL" id="KAF4094055.1"/>
    </source>
</evidence>
<organism evidence="1 2">
    <name type="scientific">Ameiurus melas</name>
    <name type="common">Black bullhead</name>
    <name type="synonym">Silurus melas</name>
    <dbReference type="NCBI Taxonomy" id="219545"/>
    <lineage>
        <taxon>Eukaryota</taxon>
        <taxon>Metazoa</taxon>
        <taxon>Chordata</taxon>
        <taxon>Craniata</taxon>
        <taxon>Vertebrata</taxon>
        <taxon>Euteleostomi</taxon>
        <taxon>Actinopterygii</taxon>
        <taxon>Neopterygii</taxon>
        <taxon>Teleostei</taxon>
        <taxon>Ostariophysi</taxon>
        <taxon>Siluriformes</taxon>
        <taxon>Ictaluridae</taxon>
        <taxon>Ameiurus</taxon>
    </lineage>
</organism>
<proteinExistence type="predicted"/>